<keyword evidence="4 7" id="KW-0812">Transmembrane</keyword>
<comment type="similarity">
    <text evidence="7">Belongs to the binding-protein-dependent transport system permease family.</text>
</comment>
<feature type="transmembrane region" description="Helical" evidence="7">
    <location>
        <begin position="261"/>
        <end position="281"/>
    </location>
</feature>
<dbReference type="InterPro" id="IPR035906">
    <property type="entry name" value="MetI-like_sf"/>
</dbReference>
<feature type="transmembrane region" description="Helical" evidence="7">
    <location>
        <begin position="105"/>
        <end position="125"/>
    </location>
</feature>
<evidence type="ECO:0000259" key="8">
    <source>
        <dbReference type="PROSITE" id="PS50928"/>
    </source>
</evidence>
<evidence type="ECO:0000256" key="6">
    <source>
        <dbReference type="ARBA" id="ARBA00023136"/>
    </source>
</evidence>
<feature type="domain" description="ABC transmembrane type-1" evidence="8">
    <location>
        <begin position="68"/>
        <end position="280"/>
    </location>
</feature>
<keyword evidence="10" id="KW-1185">Reference proteome</keyword>
<name>A0A329QZB6_9ACTN</name>
<keyword evidence="5 7" id="KW-1133">Transmembrane helix</keyword>
<dbReference type="PROSITE" id="PS50928">
    <property type="entry name" value="ABC_TM1"/>
    <property type="match status" value="1"/>
</dbReference>
<evidence type="ECO:0000256" key="7">
    <source>
        <dbReference type="RuleBase" id="RU363032"/>
    </source>
</evidence>
<feature type="transmembrane region" description="Helical" evidence="7">
    <location>
        <begin position="72"/>
        <end position="93"/>
    </location>
</feature>
<dbReference type="EMBL" id="QMIG01000003">
    <property type="protein sequence ID" value="RAW17665.1"/>
    <property type="molecule type" value="Genomic_DNA"/>
</dbReference>
<dbReference type="InterPro" id="IPR000515">
    <property type="entry name" value="MetI-like"/>
</dbReference>
<dbReference type="SUPFAM" id="SSF161098">
    <property type="entry name" value="MetI-like"/>
    <property type="match status" value="1"/>
</dbReference>
<evidence type="ECO:0000256" key="5">
    <source>
        <dbReference type="ARBA" id="ARBA00022989"/>
    </source>
</evidence>
<dbReference type="PANTHER" id="PTHR30193:SF37">
    <property type="entry name" value="INNER MEMBRANE ABC TRANSPORTER PERMEASE PROTEIN YCJO"/>
    <property type="match status" value="1"/>
</dbReference>
<comment type="subcellular location">
    <subcellularLocation>
        <location evidence="1 7">Cell membrane</location>
        <topology evidence="1 7">Multi-pass membrane protein</topology>
    </subcellularLocation>
</comment>
<accession>A0A329QZB6</accession>
<organism evidence="9 10">
    <name type="scientific">Phytoactinopolyspora halophila</name>
    <dbReference type="NCBI Taxonomy" id="1981511"/>
    <lineage>
        <taxon>Bacteria</taxon>
        <taxon>Bacillati</taxon>
        <taxon>Actinomycetota</taxon>
        <taxon>Actinomycetes</taxon>
        <taxon>Jiangellales</taxon>
        <taxon>Jiangellaceae</taxon>
        <taxon>Phytoactinopolyspora</taxon>
    </lineage>
</organism>
<evidence type="ECO:0000256" key="2">
    <source>
        <dbReference type="ARBA" id="ARBA00022448"/>
    </source>
</evidence>
<evidence type="ECO:0000256" key="3">
    <source>
        <dbReference type="ARBA" id="ARBA00022475"/>
    </source>
</evidence>
<dbReference type="GO" id="GO:0005886">
    <property type="term" value="C:plasma membrane"/>
    <property type="evidence" value="ECO:0007669"/>
    <property type="project" value="UniProtKB-SubCell"/>
</dbReference>
<dbReference type="CDD" id="cd06261">
    <property type="entry name" value="TM_PBP2"/>
    <property type="match status" value="1"/>
</dbReference>
<sequence length="290" mass="32652">MRWGRRRTLVAIGLLAIPLAGVLVFRIMPAIASFALSFTEWNLIAPPEFVGLSNFEELVGDPTFWQALWNTIYYVGGAVPGIVGVSLALALILNRGIRGIKIFRTVYFLPVVSSMVAVGIMWRWMFNAQYGLVNAGLGFLGIEPINWLGSQTWAMPALIVVTVWREIGFYMIIFLAALQGVPRHLVEAARLDGAGPWQRFWGVTFPMISPVTFFVSIMAMINTFQAFEYMYVMTEGGPRDSTLTLVYYLYLQGFEYFRTGYASAIALVLFTIILVITIVQWKIGERRVVY</sequence>
<reference evidence="9 10" key="1">
    <citation type="submission" date="2018-06" db="EMBL/GenBank/DDBJ databases">
        <title>Phytoactinopolyspora halophila sp. nov., a novel halophilic actinomycete isolated from a saline soil in China.</title>
        <authorList>
            <person name="Tang S.-K."/>
        </authorList>
    </citation>
    <scope>NUCLEOTIDE SEQUENCE [LARGE SCALE GENOMIC DNA]</scope>
    <source>
        <strain evidence="9 10">YIM 96934</strain>
    </source>
</reference>
<keyword evidence="3" id="KW-1003">Cell membrane</keyword>
<dbReference type="Proteomes" id="UP000250462">
    <property type="component" value="Unassembled WGS sequence"/>
</dbReference>
<dbReference type="OrthoDB" id="3362513at2"/>
<protein>
    <submittedName>
        <fullName evidence="9">Sugar ABC transporter permease</fullName>
    </submittedName>
</protein>
<dbReference type="Gene3D" id="1.10.3720.10">
    <property type="entry name" value="MetI-like"/>
    <property type="match status" value="1"/>
</dbReference>
<dbReference type="AlphaFoldDB" id="A0A329QZB6"/>
<dbReference type="GO" id="GO:0055085">
    <property type="term" value="P:transmembrane transport"/>
    <property type="evidence" value="ECO:0007669"/>
    <property type="project" value="InterPro"/>
</dbReference>
<gene>
    <name evidence="9" type="ORF">DPM12_05355</name>
</gene>
<feature type="transmembrane region" description="Helical" evidence="7">
    <location>
        <begin position="153"/>
        <end position="178"/>
    </location>
</feature>
<dbReference type="PANTHER" id="PTHR30193">
    <property type="entry name" value="ABC TRANSPORTER PERMEASE PROTEIN"/>
    <property type="match status" value="1"/>
</dbReference>
<keyword evidence="2 7" id="KW-0813">Transport</keyword>
<comment type="caution">
    <text evidence="9">The sequence shown here is derived from an EMBL/GenBank/DDBJ whole genome shotgun (WGS) entry which is preliminary data.</text>
</comment>
<evidence type="ECO:0000256" key="4">
    <source>
        <dbReference type="ARBA" id="ARBA00022692"/>
    </source>
</evidence>
<evidence type="ECO:0000313" key="9">
    <source>
        <dbReference type="EMBL" id="RAW17665.1"/>
    </source>
</evidence>
<dbReference type="InterPro" id="IPR051393">
    <property type="entry name" value="ABC_transporter_permease"/>
</dbReference>
<feature type="transmembrane region" description="Helical" evidence="7">
    <location>
        <begin position="199"/>
        <end position="221"/>
    </location>
</feature>
<keyword evidence="6 7" id="KW-0472">Membrane</keyword>
<proteinExistence type="inferred from homology"/>
<dbReference type="Pfam" id="PF00528">
    <property type="entry name" value="BPD_transp_1"/>
    <property type="match status" value="1"/>
</dbReference>
<evidence type="ECO:0000256" key="1">
    <source>
        <dbReference type="ARBA" id="ARBA00004651"/>
    </source>
</evidence>
<evidence type="ECO:0000313" key="10">
    <source>
        <dbReference type="Proteomes" id="UP000250462"/>
    </source>
</evidence>